<gene>
    <name evidence="5" type="ordered locus">DEHA2B11748g</name>
</gene>
<dbReference type="GeneID" id="2913399"/>
<keyword evidence="6" id="KW-1185">Reference proteome</keyword>
<dbReference type="FunCoup" id="Q6BWF5">
    <property type="interactions" value="67"/>
</dbReference>
<dbReference type="OMA" id="MYMRLRH"/>
<organism evidence="5 6">
    <name type="scientific">Debaryomyces hansenii (strain ATCC 36239 / CBS 767 / BCRC 21394 / JCM 1990 / NBRC 0083 / IGC 2968)</name>
    <name type="common">Yeast</name>
    <name type="synonym">Torulaspora hansenii</name>
    <dbReference type="NCBI Taxonomy" id="284592"/>
    <lineage>
        <taxon>Eukaryota</taxon>
        <taxon>Fungi</taxon>
        <taxon>Dikarya</taxon>
        <taxon>Ascomycota</taxon>
        <taxon>Saccharomycotina</taxon>
        <taxon>Pichiomycetes</taxon>
        <taxon>Debaryomycetaceae</taxon>
        <taxon>Debaryomyces</taxon>
    </lineage>
</organism>
<dbReference type="InterPro" id="IPR024337">
    <property type="entry name" value="tRNA_splic_suSen54"/>
</dbReference>
<name>Q6BWF5_DEBHA</name>
<reference evidence="5 6" key="1">
    <citation type="journal article" date="2004" name="Nature">
        <title>Genome evolution in yeasts.</title>
        <authorList>
            <consortium name="Genolevures"/>
            <person name="Dujon B."/>
            <person name="Sherman D."/>
            <person name="Fischer G."/>
            <person name="Durrens P."/>
            <person name="Casaregola S."/>
            <person name="Lafontaine I."/>
            <person name="de Montigny J."/>
            <person name="Marck C."/>
            <person name="Neuveglise C."/>
            <person name="Talla E."/>
            <person name="Goffard N."/>
            <person name="Frangeul L."/>
            <person name="Aigle M."/>
            <person name="Anthouard V."/>
            <person name="Babour A."/>
            <person name="Barbe V."/>
            <person name="Barnay S."/>
            <person name="Blanchin S."/>
            <person name="Beckerich J.M."/>
            <person name="Beyne E."/>
            <person name="Bleykasten C."/>
            <person name="Boisrame A."/>
            <person name="Boyer J."/>
            <person name="Cattolico L."/>
            <person name="Confanioleri F."/>
            <person name="de Daruvar A."/>
            <person name="Despons L."/>
            <person name="Fabre E."/>
            <person name="Fairhead C."/>
            <person name="Ferry-Dumazet H."/>
            <person name="Groppi A."/>
            <person name="Hantraye F."/>
            <person name="Hennequin C."/>
            <person name="Jauniaux N."/>
            <person name="Joyet P."/>
            <person name="Kachouri R."/>
            <person name="Kerrest A."/>
            <person name="Koszul R."/>
            <person name="Lemaire M."/>
            <person name="Lesur I."/>
            <person name="Ma L."/>
            <person name="Muller H."/>
            <person name="Nicaud J.M."/>
            <person name="Nikolski M."/>
            <person name="Oztas S."/>
            <person name="Ozier-Kalogeropoulos O."/>
            <person name="Pellenz S."/>
            <person name="Potier S."/>
            <person name="Richard G.F."/>
            <person name="Straub M.L."/>
            <person name="Suleau A."/>
            <person name="Swennene D."/>
            <person name="Tekaia F."/>
            <person name="Wesolowski-Louvel M."/>
            <person name="Westhof E."/>
            <person name="Wirth B."/>
            <person name="Zeniou-Meyer M."/>
            <person name="Zivanovic I."/>
            <person name="Bolotin-Fukuhara M."/>
            <person name="Thierry A."/>
            <person name="Bouchier C."/>
            <person name="Caudron B."/>
            <person name="Scarpelli C."/>
            <person name="Gaillardin C."/>
            <person name="Weissenbach J."/>
            <person name="Wincker P."/>
            <person name="Souciet J.L."/>
        </authorList>
    </citation>
    <scope>NUCLEOTIDE SEQUENCE [LARGE SCALE GENOMIC DNA]</scope>
    <source>
        <strain evidence="6">ATCC 36239 / CBS 767 / BCRC 21394 / JCM 1990 / NBRC 0083 / IGC 2968</strain>
    </source>
</reference>
<proteinExistence type="inferred from homology"/>
<evidence type="ECO:0000256" key="2">
    <source>
        <dbReference type="ARBA" id="ARBA00022694"/>
    </source>
</evidence>
<dbReference type="PANTHER" id="PTHR21027">
    <property type="entry name" value="TRNA-SPLICING ENDONUCLEASE SUBUNIT SEN54"/>
    <property type="match status" value="1"/>
</dbReference>
<evidence type="ECO:0000259" key="4">
    <source>
        <dbReference type="Pfam" id="PF12928"/>
    </source>
</evidence>
<dbReference type="PANTHER" id="PTHR21027:SF1">
    <property type="entry name" value="TRNA-SPLICING ENDONUCLEASE SUBUNIT SEN54"/>
    <property type="match status" value="1"/>
</dbReference>
<feature type="region of interest" description="Disordered" evidence="3">
    <location>
        <begin position="356"/>
        <end position="381"/>
    </location>
</feature>
<accession>Q6BWF5</accession>
<dbReference type="GO" id="GO:0000214">
    <property type="term" value="C:tRNA-intron endonuclease complex"/>
    <property type="evidence" value="ECO:0007669"/>
    <property type="project" value="TreeGrafter"/>
</dbReference>
<dbReference type="VEuPathDB" id="FungiDB:DEHA2B11748g"/>
<protein>
    <submittedName>
        <fullName evidence="5">DEHA2B11748p</fullName>
    </submittedName>
</protein>
<dbReference type="AlphaFoldDB" id="Q6BWF5"/>
<dbReference type="Pfam" id="PF12928">
    <property type="entry name" value="tRNA_int_end_N2"/>
    <property type="match status" value="1"/>
</dbReference>
<sequence length="469" mass="54129">MSTEEQDEAQITRNDEAYDIEDDIQDWNALNKLTKNSEIIPKRGEKDFEPDGTSIQSSLLDDSRNAMYQALSYPRGHNSKQKLISVWMPNEKRALVPHAKGGFFKDMGKTANFGKKIQGLWLEPLEVVYLVERGSMAIFLGNGGFEKFLNDPNETHFDYDENLMSLSLSHIYTLAFDGDSKLMDSYIVYAYLKRHGYLIQTFRRLDGEDQYSKYKQLQAHTTFLSSILRSTTSAIKYLFSRPLFTTFHSKLQKLGIFAFCSFHDLHFKTKHYFNYTSIFQALKLIPSYSSLDSLKTCPPKNSNYVVDFNVWKPTPNFSKKNPPNPDFHICVVNTDKTKFPELNELQGLFNQINYKFPSDDTPDVPAKSTKKPKKPQAPTKREIKFQRQKERQLKLDPKIQARNAYFKLRDNKLKYGASGRSIILALVQSGVVNFMNVGEGDFALENFGTEDLNEIIPSRHHGIMWNEKY</sequence>
<dbReference type="InParanoid" id="Q6BWF5"/>
<dbReference type="eggNOG" id="KOG4772">
    <property type="taxonomic scope" value="Eukaryota"/>
</dbReference>
<dbReference type="HOGENOM" id="CLU_028449_1_0_1"/>
<evidence type="ECO:0000256" key="1">
    <source>
        <dbReference type="ARBA" id="ARBA00005736"/>
    </source>
</evidence>
<dbReference type="STRING" id="284592.Q6BWF5"/>
<dbReference type="KEGG" id="dha:DEHA2B11748g"/>
<dbReference type="OrthoDB" id="408683at2759"/>
<evidence type="ECO:0000256" key="3">
    <source>
        <dbReference type="SAM" id="MobiDB-lite"/>
    </source>
</evidence>
<dbReference type="EMBL" id="CR382134">
    <property type="protein sequence ID" value="CAG85468.2"/>
    <property type="molecule type" value="Genomic_DNA"/>
</dbReference>
<evidence type="ECO:0000313" key="6">
    <source>
        <dbReference type="Proteomes" id="UP000000599"/>
    </source>
</evidence>
<dbReference type="Proteomes" id="UP000000599">
    <property type="component" value="Chromosome B"/>
</dbReference>
<dbReference type="GO" id="GO:0000379">
    <property type="term" value="P:tRNA-type intron splice site recognition and cleavage"/>
    <property type="evidence" value="ECO:0007669"/>
    <property type="project" value="TreeGrafter"/>
</dbReference>
<evidence type="ECO:0000313" key="5">
    <source>
        <dbReference type="EMBL" id="CAG85468.2"/>
    </source>
</evidence>
<keyword evidence="2" id="KW-0819">tRNA processing</keyword>
<comment type="similarity">
    <text evidence="1">Belongs to the SEN54 family.</text>
</comment>
<dbReference type="InterPro" id="IPR024336">
    <property type="entry name" value="tRNA_splic_suSen54_N"/>
</dbReference>
<dbReference type="RefSeq" id="XP_457464.2">
    <property type="nucleotide sequence ID" value="XM_457464.1"/>
</dbReference>
<feature type="domain" description="tRNA-splicing endonuclease subunit Sen54 N-terminal" evidence="4">
    <location>
        <begin position="68"/>
        <end position="139"/>
    </location>
</feature>